<keyword evidence="16" id="KW-1185">Reference proteome</keyword>
<comment type="caution">
    <text evidence="15">The sequence shown here is derived from an EMBL/GenBank/DDBJ whole genome shotgun (WGS) entry which is preliminary data.</text>
</comment>
<dbReference type="NCBIfam" id="TIGR00395">
    <property type="entry name" value="leuS_arch"/>
    <property type="match status" value="1"/>
</dbReference>
<accession>A0AAN6MM29</accession>
<dbReference type="Gene3D" id="3.90.740.10">
    <property type="entry name" value="Valyl/Leucyl/Isoleucyl-tRNA synthetase, editing domain"/>
    <property type="match status" value="1"/>
</dbReference>
<sequence length="1034" mass="115213">MKIENTEKRDALRAIEQKYQKLWQDEKIFEADAPSCSEYPFDSVPVEELWLKQPKFFGTMAYPYVNGVPHLGHGFTVSKVDFATRVARAEGKNTLYPQGYHATGMPIKACADKLANEIAMFGQTFAGYTESDANEPAPAAAPVQSRAREDVTKFTNVKKSKAALKTTKAKYQFQVMLSLGIPREEIHRFADANSAAASIGGGIDRRRSFITADANGYYDSFVRWQMRRLRDLGKIRFGKRYTVYSPKDGQPCLDHDRSSGEGVLVQEYLALKCKVVRWSAPAQELVSASTSIPGNAEMFMIPATLRPETMYGQTNLFVSQTITYGVFKVSKSVFYVATSRAARNMAFQGIFPEWGTAPKVMEIKGSDLIGTLIRAPLSAKETVYIIPMDTTKETKGTGLVTSVPSDSPDDYAMTQELSKKAPFYGIDPDWICQDILPIIDTPEYGNTIAPALVKTLKINSPKDERQLAEAKELAYKTGFYQGTMVFGPFAGMPVQEAKNQVRQQLLDSGDAFVYCEPDGLVISRSGDECVAAFLDQWFLAYGLDEAWRDDTLAHLRGDDGQRFNCFSTVTKHSLEQTFGWMREWSVTRQYGLGTELPWDPSQMVEGLSDSTIYMAYYTVAHFLRSNIYGNQPGIGGVSVEQMTDGVWDYIFALADGVESGVPKATLDAMRREFTYCGKDLVNNHLAFFLYIHQATWGKQAPSCLPRAIRLNGHLMLNGEKMSKNTGNFLILTSAVQKFGADATRIALADGGDGIDDANFEETTANAAILKLYELKRWIENVIQRPRLLGPEEEFGQVRTAEKLETADAIQRTGPLGFWDSLFMNDMSVLIRQTVESYKLTNFKAALKSGFYDLTAARDSYRSATHSAAIGMHHDCVRFYAEAQALMLSIFAPHWVDYIWREVLLKPTTIQHTPFPSPPPPLPTLLATSRYIKTTTSRILTLLASHHKRHAKSKSKTTPTPQNQSPLPFDPTKPTLLTLHVALSPPTWKSNLISLSKEGGAAALDDALKGMSAAEMKKKGVFVRELKRKLETNKI</sequence>
<keyword evidence="3 10" id="KW-0436">Ligase</keyword>
<dbReference type="PROSITE" id="PS00178">
    <property type="entry name" value="AA_TRNA_LIGASE_I"/>
    <property type="match status" value="1"/>
</dbReference>
<dbReference type="Proteomes" id="UP001303889">
    <property type="component" value="Unassembled WGS sequence"/>
</dbReference>
<reference evidence="15" key="2">
    <citation type="submission" date="2023-05" db="EMBL/GenBank/DDBJ databases">
        <authorList>
            <consortium name="Lawrence Berkeley National Laboratory"/>
            <person name="Steindorff A."/>
            <person name="Hensen N."/>
            <person name="Bonometti L."/>
            <person name="Westerberg I."/>
            <person name="Brannstrom I.O."/>
            <person name="Guillou S."/>
            <person name="Cros-Aarteil S."/>
            <person name="Calhoun S."/>
            <person name="Haridas S."/>
            <person name="Kuo A."/>
            <person name="Mondo S."/>
            <person name="Pangilinan J."/>
            <person name="Riley R."/>
            <person name="Labutti K."/>
            <person name="Andreopoulos B."/>
            <person name="Lipzen A."/>
            <person name="Chen C."/>
            <person name="Yanf M."/>
            <person name="Daum C."/>
            <person name="Ng V."/>
            <person name="Clum A."/>
            <person name="Ohm R."/>
            <person name="Martin F."/>
            <person name="Silar P."/>
            <person name="Natvig D."/>
            <person name="Lalanne C."/>
            <person name="Gautier V."/>
            <person name="Ament-Velasquez S.L."/>
            <person name="Kruys A."/>
            <person name="Hutchinson M.I."/>
            <person name="Powell A.J."/>
            <person name="Barry K."/>
            <person name="Miller A.N."/>
            <person name="Grigoriev I.V."/>
            <person name="Debuchy R."/>
            <person name="Gladieux P."/>
            <person name="Thoren M.H."/>
            <person name="Johannesson H."/>
        </authorList>
    </citation>
    <scope>NUCLEOTIDE SEQUENCE</scope>
    <source>
        <strain evidence="15">CBS 103.79</strain>
    </source>
</reference>
<comment type="similarity">
    <text evidence="1 10">Belongs to the class-I aminoacyl-tRNA synthetase family.</text>
</comment>
<evidence type="ECO:0000256" key="8">
    <source>
        <dbReference type="ARBA" id="ARBA00030520"/>
    </source>
</evidence>
<reference evidence="15" key="1">
    <citation type="journal article" date="2023" name="Mol. Phylogenet. Evol.">
        <title>Genome-scale phylogeny and comparative genomics of the fungal order Sordariales.</title>
        <authorList>
            <person name="Hensen N."/>
            <person name="Bonometti L."/>
            <person name="Westerberg I."/>
            <person name="Brannstrom I.O."/>
            <person name="Guillou S."/>
            <person name="Cros-Aarteil S."/>
            <person name="Calhoun S."/>
            <person name="Haridas S."/>
            <person name="Kuo A."/>
            <person name="Mondo S."/>
            <person name="Pangilinan J."/>
            <person name="Riley R."/>
            <person name="LaButti K."/>
            <person name="Andreopoulos B."/>
            <person name="Lipzen A."/>
            <person name="Chen C."/>
            <person name="Yan M."/>
            <person name="Daum C."/>
            <person name="Ng V."/>
            <person name="Clum A."/>
            <person name="Steindorff A."/>
            <person name="Ohm R.A."/>
            <person name="Martin F."/>
            <person name="Silar P."/>
            <person name="Natvig D.O."/>
            <person name="Lalanne C."/>
            <person name="Gautier V."/>
            <person name="Ament-Velasquez S.L."/>
            <person name="Kruys A."/>
            <person name="Hutchinson M.I."/>
            <person name="Powell A.J."/>
            <person name="Barry K."/>
            <person name="Miller A.N."/>
            <person name="Grigoriev I.V."/>
            <person name="Debuchy R."/>
            <person name="Gladieux P."/>
            <person name="Hiltunen Thoren M."/>
            <person name="Johannesson H."/>
        </authorList>
    </citation>
    <scope>NUCLEOTIDE SEQUENCE</scope>
    <source>
        <strain evidence="15">CBS 103.79</strain>
    </source>
</reference>
<evidence type="ECO:0000256" key="5">
    <source>
        <dbReference type="ARBA" id="ARBA00022840"/>
    </source>
</evidence>
<feature type="compositionally biased region" description="Polar residues" evidence="11">
    <location>
        <begin position="956"/>
        <end position="965"/>
    </location>
</feature>
<dbReference type="InterPro" id="IPR014729">
    <property type="entry name" value="Rossmann-like_a/b/a_fold"/>
</dbReference>
<organism evidence="15 16">
    <name type="scientific">Staphylotrichum tortipilum</name>
    <dbReference type="NCBI Taxonomy" id="2831512"/>
    <lineage>
        <taxon>Eukaryota</taxon>
        <taxon>Fungi</taxon>
        <taxon>Dikarya</taxon>
        <taxon>Ascomycota</taxon>
        <taxon>Pezizomycotina</taxon>
        <taxon>Sordariomycetes</taxon>
        <taxon>Sordariomycetidae</taxon>
        <taxon>Sordariales</taxon>
        <taxon>Chaetomiaceae</taxon>
        <taxon>Staphylotrichum</taxon>
    </lineage>
</organism>
<comment type="catalytic activity">
    <reaction evidence="9">
        <text>tRNA(Leu) + L-leucine + ATP = L-leucyl-tRNA(Leu) + AMP + diphosphate</text>
        <dbReference type="Rhea" id="RHEA:11688"/>
        <dbReference type="Rhea" id="RHEA-COMP:9613"/>
        <dbReference type="Rhea" id="RHEA-COMP:9622"/>
        <dbReference type="ChEBI" id="CHEBI:30616"/>
        <dbReference type="ChEBI" id="CHEBI:33019"/>
        <dbReference type="ChEBI" id="CHEBI:57427"/>
        <dbReference type="ChEBI" id="CHEBI:78442"/>
        <dbReference type="ChEBI" id="CHEBI:78494"/>
        <dbReference type="ChEBI" id="CHEBI:456215"/>
        <dbReference type="EC" id="6.1.1.4"/>
    </reaction>
</comment>
<dbReference type="GO" id="GO:0006429">
    <property type="term" value="P:leucyl-tRNA aminoacylation"/>
    <property type="evidence" value="ECO:0007669"/>
    <property type="project" value="InterPro"/>
</dbReference>
<dbReference type="Pfam" id="PF08264">
    <property type="entry name" value="Anticodon_1"/>
    <property type="match status" value="1"/>
</dbReference>
<dbReference type="EMBL" id="MU855449">
    <property type="protein sequence ID" value="KAK3903430.1"/>
    <property type="molecule type" value="Genomic_DNA"/>
</dbReference>
<dbReference type="GO" id="GO:0005524">
    <property type="term" value="F:ATP binding"/>
    <property type="evidence" value="ECO:0007669"/>
    <property type="project" value="UniProtKB-KW"/>
</dbReference>
<keyword evidence="5 10" id="KW-0067">ATP-binding</keyword>
<dbReference type="InterPro" id="IPR004493">
    <property type="entry name" value="Leu-tRNA-synth_Ia_arc/euk"/>
</dbReference>
<evidence type="ECO:0000259" key="14">
    <source>
        <dbReference type="Pfam" id="PF09334"/>
    </source>
</evidence>
<gene>
    <name evidence="15" type="ORF">C8A05DRAFT_32833</name>
</gene>
<dbReference type="SUPFAM" id="SSF52374">
    <property type="entry name" value="Nucleotidylyl transferase"/>
    <property type="match status" value="1"/>
</dbReference>
<evidence type="ECO:0000256" key="4">
    <source>
        <dbReference type="ARBA" id="ARBA00022741"/>
    </source>
</evidence>
<evidence type="ECO:0000256" key="6">
    <source>
        <dbReference type="ARBA" id="ARBA00022917"/>
    </source>
</evidence>
<evidence type="ECO:0000256" key="2">
    <source>
        <dbReference type="ARBA" id="ARBA00013164"/>
    </source>
</evidence>
<dbReference type="SUPFAM" id="SSF50677">
    <property type="entry name" value="ValRS/IleRS/LeuRS editing domain"/>
    <property type="match status" value="1"/>
</dbReference>
<dbReference type="Pfam" id="PF09334">
    <property type="entry name" value="tRNA-synt_1g"/>
    <property type="match status" value="1"/>
</dbReference>
<dbReference type="SUPFAM" id="SSF47323">
    <property type="entry name" value="Anticodon-binding domain of a subclass of class I aminoacyl-tRNA synthetases"/>
    <property type="match status" value="1"/>
</dbReference>
<evidence type="ECO:0000313" key="16">
    <source>
        <dbReference type="Proteomes" id="UP001303889"/>
    </source>
</evidence>
<feature type="region of interest" description="Disordered" evidence="11">
    <location>
        <begin position="947"/>
        <end position="970"/>
    </location>
</feature>
<dbReference type="Gene3D" id="3.40.50.620">
    <property type="entry name" value="HUPs"/>
    <property type="match status" value="1"/>
</dbReference>
<keyword evidence="4 10" id="KW-0547">Nucleotide-binding</keyword>
<dbReference type="InterPro" id="IPR015413">
    <property type="entry name" value="Methionyl/Leucyl_tRNA_Synth"/>
</dbReference>
<name>A0AAN6MM29_9PEZI</name>
<dbReference type="FunFam" id="3.90.740.10:FF:000001">
    <property type="entry name" value="Leucine--tRNA ligase, cytoplasmic"/>
    <property type="match status" value="1"/>
</dbReference>
<evidence type="ECO:0000256" key="3">
    <source>
        <dbReference type="ARBA" id="ARBA00022598"/>
    </source>
</evidence>
<dbReference type="InterPro" id="IPR002300">
    <property type="entry name" value="aa-tRNA-synth_Ia"/>
</dbReference>
<evidence type="ECO:0000259" key="12">
    <source>
        <dbReference type="Pfam" id="PF00133"/>
    </source>
</evidence>
<dbReference type="Pfam" id="PF00133">
    <property type="entry name" value="tRNA-synt_1"/>
    <property type="match status" value="1"/>
</dbReference>
<evidence type="ECO:0000256" key="1">
    <source>
        <dbReference type="ARBA" id="ARBA00005594"/>
    </source>
</evidence>
<dbReference type="PANTHER" id="PTHR45794">
    <property type="entry name" value="LEUCYL-TRNA SYNTHETASE"/>
    <property type="match status" value="1"/>
</dbReference>
<proteinExistence type="inferred from homology"/>
<feature type="domain" description="Aminoacyl-tRNA synthetase class Ia" evidence="12">
    <location>
        <begin position="53"/>
        <end position="113"/>
    </location>
</feature>
<dbReference type="GO" id="GO:0004823">
    <property type="term" value="F:leucine-tRNA ligase activity"/>
    <property type="evidence" value="ECO:0007669"/>
    <property type="project" value="UniProtKB-EC"/>
</dbReference>
<feature type="domain" description="Methionyl/Leucyl tRNA synthetase" evidence="14">
    <location>
        <begin position="675"/>
        <end position="768"/>
    </location>
</feature>
<dbReference type="EC" id="6.1.1.4" evidence="2"/>
<evidence type="ECO:0000259" key="13">
    <source>
        <dbReference type="Pfam" id="PF08264"/>
    </source>
</evidence>
<protein>
    <recommendedName>
        <fullName evidence="2">leucine--tRNA ligase</fullName>
        <ecNumber evidence="2">6.1.1.4</ecNumber>
    </recommendedName>
    <alternativeName>
        <fullName evidence="8">Leucyl-tRNA synthetase</fullName>
    </alternativeName>
</protein>
<dbReference type="PANTHER" id="PTHR45794:SF1">
    <property type="entry name" value="LEUCINE--TRNA LIGASE, CYTOPLASMIC"/>
    <property type="match status" value="1"/>
</dbReference>
<evidence type="ECO:0000256" key="9">
    <source>
        <dbReference type="ARBA" id="ARBA00047469"/>
    </source>
</evidence>
<dbReference type="InterPro" id="IPR013155">
    <property type="entry name" value="M/V/L/I-tRNA-synth_anticd-bd"/>
</dbReference>
<evidence type="ECO:0000256" key="7">
    <source>
        <dbReference type="ARBA" id="ARBA00023146"/>
    </source>
</evidence>
<dbReference type="InterPro" id="IPR001412">
    <property type="entry name" value="aa-tRNA-synth_I_CS"/>
</dbReference>
<evidence type="ECO:0000256" key="11">
    <source>
        <dbReference type="SAM" id="MobiDB-lite"/>
    </source>
</evidence>
<evidence type="ECO:0000313" key="15">
    <source>
        <dbReference type="EMBL" id="KAK3903430.1"/>
    </source>
</evidence>
<feature type="domain" description="Methionyl/Valyl/Leucyl/Isoleucyl-tRNA synthetase anticodon-binding" evidence="13">
    <location>
        <begin position="822"/>
        <end position="921"/>
    </location>
</feature>
<dbReference type="InterPro" id="IPR009008">
    <property type="entry name" value="Val/Leu/Ile-tRNA-synth_edit"/>
</dbReference>
<evidence type="ECO:0000256" key="10">
    <source>
        <dbReference type="RuleBase" id="RU363035"/>
    </source>
</evidence>
<keyword evidence="7 10" id="KW-0030">Aminoacyl-tRNA synthetase</keyword>
<dbReference type="GO" id="GO:0002161">
    <property type="term" value="F:aminoacyl-tRNA deacylase activity"/>
    <property type="evidence" value="ECO:0007669"/>
    <property type="project" value="InterPro"/>
</dbReference>
<keyword evidence="6 10" id="KW-0648">Protein biosynthesis</keyword>
<dbReference type="InterPro" id="IPR009080">
    <property type="entry name" value="tRNAsynth_Ia_anticodon-bd"/>
</dbReference>
<dbReference type="AlphaFoldDB" id="A0AAN6MM29"/>